<evidence type="ECO:0000313" key="3">
    <source>
        <dbReference type="WBParaSite" id="HPBE_0001214301-mRNA-1"/>
    </source>
</evidence>
<dbReference type="InterPro" id="IPR029034">
    <property type="entry name" value="Cystine-knot_cytokine"/>
</dbReference>
<organism evidence="1">
    <name type="scientific">Heligmosomoides polygyrus</name>
    <name type="common">Parasitic roundworm</name>
    <dbReference type="NCBI Taxonomy" id="6339"/>
    <lineage>
        <taxon>Eukaryota</taxon>
        <taxon>Metazoa</taxon>
        <taxon>Ecdysozoa</taxon>
        <taxon>Nematoda</taxon>
        <taxon>Chromadorea</taxon>
        <taxon>Rhabditida</taxon>
        <taxon>Rhabditina</taxon>
        <taxon>Rhabditomorpha</taxon>
        <taxon>Strongyloidea</taxon>
        <taxon>Heligmosomidae</taxon>
        <taxon>Heligmosomoides</taxon>
    </lineage>
</organism>
<reference evidence="1 2" key="1">
    <citation type="submission" date="2018-11" db="EMBL/GenBank/DDBJ databases">
        <authorList>
            <consortium name="Pathogen Informatics"/>
        </authorList>
    </citation>
    <scope>NUCLEOTIDE SEQUENCE [LARGE SCALE GENOMIC DNA]</scope>
</reference>
<proteinExistence type="predicted"/>
<dbReference type="EMBL" id="UZAH01027370">
    <property type="protein sequence ID" value="VDO91072.1"/>
    <property type="molecule type" value="Genomic_DNA"/>
</dbReference>
<protein>
    <submittedName>
        <fullName evidence="3">NGF domain-containing protein</fullName>
    </submittedName>
</protein>
<dbReference type="WBParaSite" id="HPBE_0001214301-mRNA-1">
    <property type="protein sequence ID" value="HPBE_0001214301-mRNA-1"/>
    <property type="gene ID" value="HPBE_0001214301"/>
</dbReference>
<keyword evidence="2" id="KW-1185">Reference proteome</keyword>
<sequence>MYVSESSPIRKQDEHAINSVMRRVVKSTMLGAARFTKFPGLPGSKTFEDWRRCRFGLTGLSKIRVDCMGCQKKTRTYINALAAFLREGSAHVLLIRQYHDAGCLRLHITRLPPGLDDLPDDGFYSALQKKSLDIPVPQAEHVCPVTILKRHRPDFGHMGNGSYVEVQQDSERSFEATFVECTEGHHRPPCHGIDTLLYSSECVTLYEWRSAYVRLPGSNVNFTPAKVKIPIACQCRLTRKLQLFPRRLFNLMS</sequence>
<dbReference type="AlphaFoldDB" id="A0A3P8D425"/>
<dbReference type="Proteomes" id="UP000050761">
    <property type="component" value="Unassembled WGS sequence"/>
</dbReference>
<accession>A0A3P8D425</accession>
<dbReference type="Gene3D" id="2.10.90.10">
    <property type="entry name" value="Cystine-knot cytokines"/>
    <property type="match status" value="1"/>
</dbReference>
<dbReference type="SUPFAM" id="SSF57501">
    <property type="entry name" value="Cystine-knot cytokines"/>
    <property type="match status" value="1"/>
</dbReference>
<evidence type="ECO:0000313" key="2">
    <source>
        <dbReference type="Proteomes" id="UP000050761"/>
    </source>
</evidence>
<name>A0A3P8D425_HELPZ</name>
<gene>
    <name evidence="1" type="ORF">HPBE_LOCUS12144</name>
</gene>
<dbReference type="OrthoDB" id="5786576at2759"/>
<evidence type="ECO:0000313" key="1">
    <source>
        <dbReference type="EMBL" id="VDO91072.1"/>
    </source>
</evidence>
<reference evidence="3" key="2">
    <citation type="submission" date="2019-09" db="UniProtKB">
        <authorList>
            <consortium name="WormBaseParasite"/>
        </authorList>
    </citation>
    <scope>IDENTIFICATION</scope>
</reference>